<feature type="region of interest" description="Disordered" evidence="1">
    <location>
        <begin position="941"/>
        <end position="975"/>
    </location>
</feature>
<feature type="region of interest" description="Disordered" evidence="1">
    <location>
        <begin position="420"/>
        <end position="595"/>
    </location>
</feature>
<sequence length="1123" mass="125665">MSVPVPLAENTIEAQRERIGQGSAKKKSPIREYFRSVPLIPRKWSCGVEHPEETSEEETCVVPRPLPIGPGEPRLDAWLALRHFSTRITRRITARDRLIYISPLSDRLRQITNDGPEREDEIMGRAGSSKDTKDPKRKRPSRERWLLTRKTWRYMADAGRRLIPDGALNRPEDIPKIEAYFQEVCHKEPRFLLWRKCSYPGALGFRSHKKNRRDRKKGGSCREKACSADEVEDDKHLSGFALHKTSSGRFDIQKLRQEFLKGSSLSTPSSTPDYFSRHKFQKPFSEQKGYLPDLPEVAGFQTEEQSPESEEQEMMDTLLYLLNRGETKETGEESVSEAKTVDYTKLLYQLRRYLSNYNLEAKDGSYLASNDNVEVVKSDGDEASEGDVAADSDALESDGSIRNVIGVSTTNSRGITTVVKTSENEKSRNIGQPNNSLSDNNRPSSPGETVNCGDKTSLSSGKTITSISGKVTNSRRNTSSVKTTLEDQASKIKGTAPFFKDGKKHERNVGIKSRTKTIRDGDREDKSGIGWTSHLRNVGGKSSSDQAGSNDGPSRNVRDTGENKSGLVGSSSGSGLRATSRSPSSSSSPHRSSYSLKENIHFEGDHLQKLLVETLRRYYSKSSSREKVISDLLTDRKLLEKLYYDLRKARGFKGRSGAQVRGTEETQKKNDRPNQESGLKLRHVDSGVIVVGEDSEEEYDEPQLGSWKRLGKPAPRRPKDLPPFSPPPLIEIQHEIEPTTADKGVQTEPIPTNIMVAIEEEIKREREREENEERQTKLPTGMNRRRSSVDHDDVSQSVSDTIKRYLKMARKKSVDSDKADRFKRVNYDRNLRNIKAKGEITKPGDDDGLNKGCQTDETWTTAIKELKLDEVPISSDTECSPIIDDYSGSRITSSRSSFDGGVCDDTLLSPPAQVYGKSHSPGILSSGQSFLSNLLHGLQQQQQQQSGVTSQPSSPVAAAGVTMQKSKSSSSVVHQGSRLVAKKIWRNRSKSQSRATTSATSAWTPQDQLLFRFVKTSFLAQYLKNRVLVEPFLINDDGEWLKPDLVLIKGSEECICDITIWSDILTSEPSVANHRTLFTQSKLALQGRISLRPSLQWLTLGPLSHGPNWYSKIAYPYVRVFSG</sequence>
<feature type="compositionally biased region" description="Low complexity" evidence="1">
    <location>
        <begin position="565"/>
        <end position="595"/>
    </location>
</feature>
<dbReference type="AlphaFoldDB" id="A0A7R9AQI2"/>
<feature type="compositionally biased region" description="Basic and acidic residues" evidence="1">
    <location>
        <begin position="500"/>
        <end position="509"/>
    </location>
</feature>
<feature type="region of interest" description="Disordered" evidence="1">
    <location>
        <begin position="693"/>
        <end position="719"/>
    </location>
</feature>
<feature type="compositionally biased region" description="Basic and acidic residues" evidence="1">
    <location>
        <begin position="662"/>
        <end position="674"/>
    </location>
</feature>
<evidence type="ECO:0000313" key="2">
    <source>
        <dbReference type="EMBL" id="CAD7258490.1"/>
    </source>
</evidence>
<protein>
    <submittedName>
        <fullName evidence="2">Uncharacterized protein</fullName>
    </submittedName>
</protein>
<evidence type="ECO:0000256" key="1">
    <source>
        <dbReference type="SAM" id="MobiDB-lite"/>
    </source>
</evidence>
<feature type="region of interest" description="Disordered" evidence="1">
    <location>
        <begin position="653"/>
        <end position="681"/>
    </location>
</feature>
<feature type="compositionally biased region" description="Basic and acidic residues" evidence="1">
    <location>
        <begin position="764"/>
        <end position="776"/>
    </location>
</feature>
<reference evidence="2" key="1">
    <citation type="submission" date="2020-11" db="EMBL/GenBank/DDBJ databases">
        <authorList>
            <person name="Tran Van P."/>
        </authorList>
    </citation>
    <scope>NUCLEOTIDE SEQUENCE</scope>
</reference>
<feature type="compositionally biased region" description="Basic and acidic residues" evidence="1">
    <location>
        <begin position="517"/>
        <end position="527"/>
    </location>
</feature>
<gene>
    <name evidence="2" type="ORF">TSIB3V08_LOCUS2725</name>
</gene>
<proteinExistence type="predicted"/>
<feature type="compositionally biased region" description="Polar residues" evidence="1">
    <location>
        <begin position="540"/>
        <end position="553"/>
    </location>
</feature>
<feature type="region of interest" description="Disordered" evidence="1">
    <location>
        <begin position="764"/>
        <end position="796"/>
    </location>
</feature>
<organism evidence="2">
    <name type="scientific">Timema shepardi</name>
    <name type="common">Walking stick</name>
    <dbReference type="NCBI Taxonomy" id="629360"/>
    <lineage>
        <taxon>Eukaryota</taxon>
        <taxon>Metazoa</taxon>
        <taxon>Ecdysozoa</taxon>
        <taxon>Arthropoda</taxon>
        <taxon>Hexapoda</taxon>
        <taxon>Insecta</taxon>
        <taxon>Pterygota</taxon>
        <taxon>Neoptera</taxon>
        <taxon>Polyneoptera</taxon>
        <taxon>Phasmatodea</taxon>
        <taxon>Timematodea</taxon>
        <taxon>Timematoidea</taxon>
        <taxon>Timematidae</taxon>
        <taxon>Timema</taxon>
    </lineage>
</organism>
<feature type="compositionally biased region" description="Polar residues" evidence="1">
    <location>
        <begin position="429"/>
        <end position="483"/>
    </location>
</feature>
<dbReference type="EMBL" id="OC000855">
    <property type="protein sequence ID" value="CAD7258490.1"/>
    <property type="molecule type" value="Genomic_DNA"/>
</dbReference>
<feature type="region of interest" description="Disordered" evidence="1">
    <location>
        <begin position="110"/>
        <end position="142"/>
    </location>
</feature>
<accession>A0A7R9AQI2</accession>
<name>A0A7R9AQI2_TIMSH</name>